<evidence type="ECO:0000256" key="5">
    <source>
        <dbReference type="ARBA" id="ARBA00023034"/>
    </source>
</evidence>
<evidence type="ECO:0000259" key="7">
    <source>
        <dbReference type="Pfam" id="PF03016"/>
    </source>
</evidence>
<dbReference type="Proteomes" id="UP001179952">
    <property type="component" value="Unassembled WGS sequence"/>
</dbReference>
<keyword evidence="4" id="KW-0812">Transmembrane</keyword>
<evidence type="ECO:0000256" key="6">
    <source>
        <dbReference type="SAM" id="SignalP"/>
    </source>
</evidence>
<accession>A0AAV9AM76</accession>
<dbReference type="GO" id="GO:0016757">
    <property type="term" value="F:glycosyltransferase activity"/>
    <property type="evidence" value="ECO:0007669"/>
    <property type="project" value="UniProtKB-KW"/>
</dbReference>
<dbReference type="PANTHER" id="PTHR11062:SF253">
    <property type="entry name" value="EXOSTOSIN GT47 DOMAIN-CONTAINING PROTEIN"/>
    <property type="match status" value="1"/>
</dbReference>
<comment type="caution">
    <text evidence="8">The sequence shown here is derived from an EMBL/GenBank/DDBJ whole genome shotgun (WGS) entry which is preliminary data.</text>
</comment>
<reference evidence="8" key="2">
    <citation type="submission" date="2023-06" db="EMBL/GenBank/DDBJ databases">
        <authorList>
            <person name="Ma L."/>
            <person name="Liu K.-W."/>
            <person name="Li Z."/>
            <person name="Hsiao Y.-Y."/>
            <person name="Qi Y."/>
            <person name="Fu T."/>
            <person name="Tang G."/>
            <person name="Zhang D."/>
            <person name="Sun W.-H."/>
            <person name="Liu D.-K."/>
            <person name="Li Y."/>
            <person name="Chen G.-Z."/>
            <person name="Liu X.-D."/>
            <person name="Liao X.-Y."/>
            <person name="Jiang Y.-T."/>
            <person name="Yu X."/>
            <person name="Hao Y."/>
            <person name="Huang J."/>
            <person name="Zhao X.-W."/>
            <person name="Ke S."/>
            <person name="Chen Y.-Y."/>
            <person name="Wu W.-L."/>
            <person name="Hsu J.-L."/>
            <person name="Lin Y.-F."/>
            <person name="Huang M.-D."/>
            <person name="Li C.-Y."/>
            <person name="Huang L."/>
            <person name="Wang Z.-W."/>
            <person name="Zhao X."/>
            <person name="Zhong W.-Y."/>
            <person name="Peng D.-H."/>
            <person name="Ahmad S."/>
            <person name="Lan S."/>
            <person name="Zhang J.-S."/>
            <person name="Tsai W.-C."/>
            <person name="Van De Peer Y."/>
            <person name="Liu Z.-J."/>
        </authorList>
    </citation>
    <scope>NUCLEOTIDE SEQUENCE</scope>
    <source>
        <strain evidence="8">SCP</strain>
        <tissue evidence="8">Leaves</tissue>
    </source>
</reference>
<dbReference type="Pfam" id="PF03016">
    <property type="entry name" value="Exostosin_GT47"/>
    <property type="match status" value="1"/>
</dbReference>
<reference evidence="8" key="1">
    <citation type="journal article" date="2023" name="Nat. Commun.">
        <title>Diploid and tetraploid genomes of Acorus and the evolution of monocots.</title>
        <authorList>
            <person name="Ma L."/>
            <person name="Liu K.W."/>
            <person name="Li Z."/>
            <person name="Hsiao Y.Y."/>
            <person name="Qi Y."/>
            <person name="Fu T."/>
            <person name="Tang G.D."/>
            <person name="Zhang D."/>
            <person name="Sun W.H."/>
            <person name="Liu D.K."/>
            <person name="Li Y."/>
            <person name="Chen G.Z."/>
            <person name="Liu X.D."/>
            <person name="Liao X.Y."/>
            <person name="Jiang Y.T."/>
            <person name="Yu X."/>
            <person name="Hao Y."/>
            <person name="Huang J."/>
            <person name="Zhao X.W."/>
            <person name="Ke S."/>
            <person name="Chen Y.Y."/>
            <person name="Wu W.L."/>
            <person name="Hsu J.L."/>
            <person name="Lin Y.F."/>
            <person name="Huang M.D."/>
            <person name="Li C.Y."/>
            <person name="Huang L."/>
            <person name="Wang Z.W."/>
            <person name="Zhao X."/>
            <person name="Zhong W.Y."/>
            <person name="Peng D.H."/>
            <person name="Ahmad S."/>
            <person name="Lan S."/>
            <person name="Zhang J.S."/>
            <person name="Tsai W.C."/>
            <person name="Van de Peer Y."/>
            <person name="Liu Z.J."/>
        </authorList>
    </citation>
    <scope>NUCLEOTIDE SEQUENCE</scope>
    <source>
        <strain evidence="8">SCP</strain>
    </source>
</reference>
<keyword evidence="4" id="KW-0735">Signal-anchor</keyword>
<comment type="subcellular location">
    <subcellularLocation>
        <location evidence="1">Golgi apparatus membrane</location>
        <topology evidence="1">Single-pass type II membrane protein</topology>
    </subcellularLocation>
</comment>
<dbReference type="AlphaFoldDB" id="A0AAV9AM76"/>
<feature type="signal peptide" evidence="6">
    <location>
        <begin position="1"/>
        <end position="20"/>
    </location>
</feature>
<dbReference type="PANTHER" id="PTHR11062">
    <property type="entry name" value="EXOSTOSIN HEPARAN SULFATE GLYCOSYLTRANSFERASE -RELATED"/>
    <property type="match status" value="1"/>
</dbReference>
<gene>
    <name evidence="8" type="ORF">QJS04_geneDACA011366</name>
</gene>
<sequence length="347" mass="39384">MATQLILLFLHLSLLLPISAITTPYLSPSTFHPNHHQMLQTLQIYAYNPPQNPNFSTSAAAAAFHAALIRSPFITADPNLAHLFYLPLPPSPSTRSVSRHIRTVRSDLPFWNRTLGADHFILTCDGLDFESDRNLVELKKNSVHVTCSSPLPVDGRFVPHKDLALPAFASPNLPLLNRTVERFLAYHGYGGFNDPQILTVLNKLRRDADFLIESEPSHPGDRARRMSESRFCLFFYGAGRDLMVGDALRFGCVPVLISSRPIIDLPFYDVIRWSEIAVFVRLGEDVKRAIEETCVGAGHLRMREAGVAASVHFRWNEPPEHFDAFNMVMYQLWLRRHTIRYARRNSN</sequence>
<name>A0AAV9AM76_ACOGR</name>
<dbReference type="InterPro" id="IPR004263">
    <property type="entry name" value="Exostosin"/>
</dbReference>
<evidence type="ECO:0000256" key="4">
    <source>
        <dbReference type="ARBA" id="ARBA00022968"/>
    </source>
</evidence>
<organism evidence="8 9">
    <name type="scientific">Acorus gramineus</name>
    <name type="common">Dwarf sweet flag</name>
    <dbReference type="NCBI Taxonomy" id="55184"/>
    <lineage>
        <taxon>Eukaryota</taxon>
        <taxon>Viridiplantae</taxon>
        <taxon>Streptophyta</taxon>
        <taxon>Embryophyta</taxon>
        <taxon>Tracheophyta</taxon>
        <taxon>Spermatophyta</taxon>
        <taxon>Magnoliopsida</taxon>
        <taxon>Liliopsida</taxon>
        <taxon>Acoraceae</taxon>
        <taxon>Acorus</taxon>
    </lineage>
</organism>
<keyword evidence="9" id="KW-1185">Reference proteome</keyword>
<keyword evidence="3" id="KW-0808">Transferase</keyword>
<comment type="similarity">
    <text evidence="2">Belongs to the glycosyltransferase 47 family.</text>
</comment>
<dbReference type="EMBL" id="JAUJYN010000008">
    <property type="protein sequence ID" value="KAK1265438.1"/>
    <property type="molecule type" value="Genomic_DNA"/>
</dbReference>
<feature type="domain" description="Exostosin GT47" evidence="7">
    <location>
        <begin position="41"/>
        <end position="281"/>
    </location>
</feature>
<keyword evidence="6" id="KW-0732">Signal</keyword>
<evidence type="ECO:0000313" key="8">
    <source>
        <dbReference type="EMBL" id="KAK1265438.1"/>
    </source>
</evidence>
<dbReference type="InterPro" id="IPR040911">
    <property type="entry name" value="Exostosin_GT47"/>
</dbReference>
<evidence type="ECO:0000256" key="3">
    <source>
        <dbReference type="ARBA" id="ARBA00022676"/>
    </source>
</evidence>
<proteinExistence type="inferred from homology"/>
<keyword evidence="5" id="KW-0333">Golgi apparatus</keyword>
<evidence type="ECO:0000256" key="1">
    <source>
        <dbReference type="ARBA" id="ARBA00004323"/>
    </source>
</evidence>
<feature type="chain" id="PRO_5043496788" evidence="6">
    <location>
        <begin position="21"/>
        <end position="347"/>
    </location>
</feature>
<evidence type="ECO:0000256" key="2">
    <source>
        <dbReference type="ARBA" id="ARBA00010271"/>
    </source>
</evidence>
<dbReference type="GO" id="GO:0000139">
    <property type="term" value="C:Golgi membrane"/>
    <property type="evidence" value="ECO:0007669"/>
    <property type="project" value="UniProtKB-SubCell"/>
</dbReference>
<keyword evidence="3" id="KW-0328">Glycosyltransferase</keyword>
<evidence type="ECO:0000313" key="9">
    <source>
        <dbReference type="Proteomes" id="UP001179952"/>
    </source>
</evidence>
<protein>
    <submittedName>
        <fullName evidence="8">Glycosyltransferase</fullName>
    </submittedName>
</protein>